<dbReference type="Proteomes" id="UP000887565">
    <property type="component" value="Unplaced"/>
</dbReference>
<sequence>MADFEHRDEREFVFGVDTSSGDNRYFSVEAQASLDQLRAAWHRSIYYTVSRLQSKTFACNVKDRPSGLVFDIKHGIGLYDIHKKKYAWRYKFSMLKSSCDDGKMHIRLAFDNRSTPPELKIVDLDCTELYPLIYTLHSFMLARVISVDQNFVDKNKF</sequence>
<keyword evidence="4" id="KW-1185">Reference proteome</keyword>
<reference evidence="5" key="1">
    <citation type="submission" date="2022-11" db="UniProtKB">
        <authorList>
            <consortium name="WormBaseParasite"/>
        </authorList>
    </citation>
    <scope>IDENTIFICATION</scope>
</reference>
<accession>A0A915IDK8</accession>
<name>A0A915IDK8_ROMCU</name>
<feature type="domain" description="Syntrophin C-terminal PH" evidence="3">
    <location>
        <begin position="53"/>
        <end position="146"/>
    </location>
</feature>
<dbReference type="GO" id="GO:0016010">
    <property type="term" value="C:dystrophin-associated glycoprotein complex"/>
    <property type="evidence" value="ECO:0007669"/>
    <property type="project" value="TreeGrafter"/>
</dbReference>
<protein>
    <submittedName>
        <fullName evidence="5">PH domain-containing protein</fullName>
    </submittedName>
</protein>
<dbReference type="PANTHER" id="PTHR10554">
    <property type="entry name" value="SYNTROPHIN"/>
    <property type="match status" value="1"/>
</dbReference>
<organism evidence="4 5">
    <name type="scientific">Romanomermis culicivorax</name>
    <name type="common">Nematode worm</name>
    <dbReference type="NCBI Taxonomy" id="13658"/>
    <lineage>
        <taxon>Eukaryota</taxon>
        <taxon>Metazoa</taxon>
        <taxon>Ecdysozoa</taxon>
        <taxon>Nematoda</taxon>
        <taxon>Enoplea</taxon>
        <taxon>Dorylaimia</taxon>
        <taxon>Mermithida</taxon>
        <taxon>Mermithoidea</taxon>
        <taxon>Mermithidae</taxon>
        <taxon>Romanomermis</taxon>
    </lineage>
</organism>
<evidence type="ECO:0000313" key="4">
    <source>
        <dbReference type="Proteomes" id="UP000887565"/>
    </source>
</evidence>
<dbReference type="Pfam" id="PF23012">
    <property type="entry name" value="Syntrophin_4th"/>
    <property type="match status" value="1"/>
</dbReference>
<keyword evidence="2" id="KW-0963">Cytoplasm</keyword>
<evidence type="ECO:0000256" key="2">
    <source>
        <dbReference type="ARBA" id="ARBA00022490"/>
    </source>
</evidence>
<dbReference type="InterPro" id="IPR055108">
    <property type="entry name" value="Syntrophin_4th"/>
</dbReference>
<dbReference type="OMA" id="AWHRSIY"/>
<dbReference type="WBParaSite" id="nRc.2.0.1.t11977-RA">
    <property type="protein sequence ID" value="nRc.2.0.1.t11977-RA"/>
    <property type="gene ID" value="nRc.2.0.1.g11977"/>
</dbReference>
<dbReference type="InterPro" id="IPR015482">
    <property type="entry name" value="Syntrophin"/>
</dbReference>
<dbReference type="AlphaFoldDB" id="A0A915IDK8"/>
<proteinExistence type="predicted"/>
<evidence type="ECO:0000256" key="1">
    <source>
        <dbReference type="ARBA" id="ARBA00004496"/>
    </source>
</evidence>
<dbReference type="PANTHER" id="PTHR10554:SF1">
    <property type="entry name" value="FI16515P1"/>
    <property type="match status" value="1"/>
</dbReference>
<dbReference type="GO" id="GO:0005737">
    <property type="term" value="C:cytoplasm"/>
    <property type="evidence" value="ECO:0007669"/>
    <property type="project" value="UniProtKB-SubCell"/>
</dbReference>
<dbReference type="GO" id="GO:0005198">
    <property type="term" value="F:structural molecule activity"/>
    <property type="evidence" value="ECO:0007669"/>
    <property type="project" value="InterPro"/>
</dbReference>
<comment type="subcellular location">
    <subcellularLocation>
        <location evidence="1">Cytoplasm</location>
    </subcellularLocation>
</comment>
<evidence type="ECO:0000313" key="5">
    <source>
        <dbReference type="WBParaSite" id="nRc.2.0.1.t11977-RA"/>
    </source>
</evidence>
<evidence type="ECO:0000259" key="3">
    <source>
        <dbReference type="Pfam" id="PF23012"/>
    </source>
</evidence>